<dbReference type="PANTHER" id="PTHR38248">
    <property type="entry name" value="FUNK1 6"/>
    <property type="match status" value="1"/>
</dbReference>
<sequence length="718" mass="81950">MPAVKNATDTPVRVEKEYVAPHRAETVWTTCANQVRRGLPVIDFVQSVWAFTPDMIPRPQTGRPYKLRYDLLRAFAYEEERKSFTALAHLMEDILAQLSKENNGYLRRTHAKVVNARATRDRSMEGDGGTRPDLTWTMSSPESMRAWREVWENCLAFVEVKKTGINLRRIDSDIVVDLSSLSLASGSTPEPDTPVVNETKKRKRTDDSAPVEDEGPHKRRRGLHVTFAVAHNASRLHDDEFHAALYITEMMSRHVRSFSSGFSILKSTVTLWYGDRMGLVASEPFDLLKEPDKFLLVVAALGSAGMHEFGFPPFFEGTKVMFPSGTARGLDGSLLNEDLAFEVQTDLPTYKRYEAVGKGTMVIPVRATGNAESKFGSGVLVAKRAWSLRSSPSEARAIKTVITALRTHAPRYLKYVADLKCYVEQTATEHNLPRVLMLGLMEKERCYRLMVSRRYEPLQKLKSAAEFEKVFVDTVRAHRWVAEVANYLHGDISRNNLMFHRQGEEVIGILCDWDAAHARDRVDEAVYDLDPPEDVLKSGVSWWVYDCKGKRYTGTPAFMDIERQTGTAPHRYEHDLESFFWVLLDFLKHFDPEDAVFHDDPLTGSWDHEDRAVWKVQFLLDSTASLRVRTHVHDDFLSVFDEWVPKLRTIFLSAFRARTDHPSETLLRQLLEDATHAGDDQAQLDLSTKLECRIKKRKEILSYKTFMHALKAPLDVPE</sequence>
<accession>A0ABQ8K5Q8</accession>
<organism evidence="3 4">
    <name type="scientific">Rhodofomes roseus</name>
    <dbReference type="NCBI Taxonomy" id="34475"/>
    <lineage>
        <taxon>Eukaryota</taxon>
        <taxon>Fungi</taxon>
        <taxon>Dikarya</taxon>
        <taxon>Basidiomycota</taxon>
        <taxon>Agaricomycotina</taxon>
        <taxon>Agaricomycetes</taxon>
        <taxon>Polyporales</taxon>
        <taxon>Rhodofomes</taxon>
    </lineage>
</organism>
<name>A0ABQ8K5Q8_9APHY</name>
<dbReference type="SUPFAM" id="SSF56112">
    <property type="entry name" value="Protein kinase-like (PK-like)"/>
    <property type="match status" value="1"/>
</dbReference>
<dbReference type="Gene3D" id="1.10.510.10">
    <property type="entry name" value="Transferase(Phosphotransferase) domain 1"/>
    <property type="match status" value="1"/>
</dbReference>
<comment type="caution">
    <text evidence="3">The sequence shown here is derived from an EMBL/GenBank/DDBJ whole genome shotgun (WGS) entry which is preliminary data.</text>
</comment>
<dbReference type="Proteomes" id="UP000814176">
    <property type="component" value="Unassembled WGS sequence"/>
</dbReference>
<evidence type="ECO:0000256" key="1">
    <source>
        <dbReference type="SAM" id="MobiDB-lite"/>
    </source>
</evidence>
<feature type="domain" description="Fungal-type protein kinase" evidence="2">
    <location>
        <begin position="236"/>
        <end position="402"/>
    </location>
</feature>
<evidence type="ECO:0000259" key="2">
    <source>
        <dbReference type="Pfam" id="PF17667"/>
    </source>
</evidence>
<proteinExistence type="predicted"/>
<dbReference type="InterPro" id="IPR040976">
    <property type="entry name" value="Pkinase_fungal"/>
</dbReference>
<feature type="compositionally biased region" description="Basic and acidic residues" evidence="1">
    <location>
        <begin position="118"/>
        <end position="130"/>
    </location>
</feature>
<dbReference type="InterPro" id="IPR011009">
    <property type="entry name" value="Kinase-like_dom_sf"/>
</dbReference>
<dbReference type="GeneID" id="72006835"/>
<evidence type="ECO:0000313" key="3">
    <source>
        <dbReference type="EMBL" id="KAH9832319.1"/>
    </source>
</evidence>
<feature type="region of interest" description="Disordered" evidence="1">
    <location>
        <begin position="183"/>
        <end position="218"/>
    </location>
</feature>
<feature type="domain" description="Fungal-type protein kinase" evidence="2">
    <location>
        <begin position="443"/>
        <end position="584"/>
    </location>
</feature>
<gene>
    <name evidence="3" type="ORF">C8Q71DRAFT_815562</name>
</gene>
<dbReference type="PANTHER" id="PTHR38248:SF2">
    <property type="entry name" value="FUNK1 11"/>
    <property type="match status" value="1"/>
</dbReference>
<dbReference type="Pfam" id="PF17667">
    <property type="entry name" value="Pkinase_fungal"/>
    <property type="match status" value="2"/>
</dbReference>
<feature type="region of interest" description="Disordered" evidence="1">
    <location>
        <begin position="118"/>
        <end position="137"/>
    </location>
</feature>
<dbReference type="RefSeq" id="XP_047775338.1">
    <property type="nucleotide sequence ID" value="XM_047926103.1"/>
</dbReference>
<protein>
    <recommendedName>
        <fullName evidence="2">Fungal-type protein kinase domain-containing protein</fullName>
    </recommendedName>
</protein>
<evidence type="ECO:0000313" key="4">
    <source>
        <dbReference type="Proteomes" id="UP000814176"/>
    </source>
</evidence>
<keyword evidence="4" id="KW-1185">Reference proteome</keyword>
<reference evidence="3 4" key="1">
    <citation type="journal article" date="2021" name="Environ. Microbiol.">
        <title>Gene family expansions and transcriptome signatures uncover fungal adaptations to wood decay.</title>
        <authorList>
            <person name="Hage H."/>
            <person name="Miyauchi S."/>
            <person name="Viragh M."/>
            <person name="Drula E."/>
            <person name="Min B."/>
            <person name="Chaduli D."/>
            <person name="Navarro D."/>
            <person name="Favel A."/>
            <person name="Norest M."/>
            <person name="Lesage-Meessen L."/>
            <person name="Balint B."/>
            <person name="Merenyi Z."/>
            <person name="de Eugenio L."/>
            <person name="Morin E."/>
            <person name="Martinez A.T."/>
            <person name="Baldrian P."/>
            <person name="Stursova M."/>
            <person name="Martinez M.J."/>
            <person name="Novotny C."/>
            <person name="Magnuson J.K."/>
            <person name="Spatafora J.W."/>
            <person name="Maurice S."/>
            <person name="Pangilinan J."/>
            <person name="Andreopoulos W."/>
            <person name="LaButti K."/>
            <person name="Hundley H."/>
            <person name="Na H."/>
            <person name="Kuo A."/>
            <person name="Barry K."/>
            <person name="Lipzen A."/>
            <person name="Henrissat B."/>
            <person name="Riley R."/>
            <person name="Ahrendt S."/>
            <person name="Nagy L.G."/>
            <person name="Grigoriev I.V."/>
            <person name="Martin F."/>
            <person name="Rosso M.N."/>
        </authorList>
    </citation>
    <scope>NUCLEOTIDE SEQUENCE [LARGE SCALE GENOMIC DNA]</scope>
    <source>
        <strain evidence="3 4">CIRM-BRFM 1785</strain>
    </source>
</reference>
<dbReference type="EMBL" id="JADCUA010000022">
    <property type="protein sequence ID" value="KAH9832319.1"/>
    <property type="molecule type" value="Genomic_DNA"/>
</dbReference>